<dbReference type="OMA" id="GANSIMM"/>
<dbReference type="Proteomes" id="UP000009168">
    <property type="component" value="Unassembled WGS sequence"/>
</dbReference>
<evidence type="ECO:0000256" key="8">
    <source>
        <dbReference type="SAM" id="Phobius"/>
    </source>
</evidence>
<keyword evidence="6 8" id="KW-0472">Membrane</keyword>
<dbReference type="SUPFAM" id="SSF144091">
    <property type="entry name" value="Rhomboid-like"/>
    <property type="match status" value="1"/>
</dbReference>
<feature type="compositionally biased region" description="Polar residues" evidence="7">
    <location>
        <begin position="262"/>
        <end position="284"/>
    </location>
</feature>
<keyword evidence="10" id="KW-0645">Protease</keyword>
<dbReference type="AlphaFoldDB" id="Q22M32"/>
<proteinExistence type="inferred from homology"/>
<dbReference type="InParanoid" id="Q22M32"/>
<feature type="transmembrane region" description="Helical" evidence="8">
    <location>
        <begin position="449"/>
        <end position="469"/>
    </location>
</feature>
<evidence type="ECO:0000256" key="4">
    <source>
        <dbReference type="ARBA" id="ARBA00022801"/>
    </source>
</evidence>
<keyword evidence="11" id="KW-1185">Reference proteome</keyword>
<dbReference type="Pfam" id="PF01694">
    <property type="entry name" value="Rhomboid"/>
    <property type="match status" value="1"/>
</dbReference>
<evidence type="ECO:0000256" key="5">
    <source>
        <dbReference type="ARBA" id="ARBA00022989"/>
    </source>
</evidence>
<dbReference type="InterPro" id="IPR035952">
    <property type="entry name" value="Rhomboid-like_sf"/>
</dbReference>
<dbReference type="GeneID" id="7840524"/>
<feature type="region of interest" description="Disordered" evidence="7">
    <location>
        <begin position="173"/>
        <end position="213"/>
    </location>
</feature>
<evidence type="ECO:0000313" key="10">
    <source>
        <dbReference type="EMBL" id="EAR86432.1"/>
    </source>
</evidence>
<dbReference type="GO" id="GO:0004252">
    <property type="term" value="F:serine-type endopeptidase activity"/>
    <property type="evidence" value="ECO:0007669"/>
    <property type="project" value="InterPro"/>
</dbReference>
<evidence type="ECO:0000313" key="11">
    <source>
        <dbReference type="Proteomes" id="UP000009168"/>
    </source>
</evidence>
<gene>
    <name evidence="10" type="ORF">TTHERM_00038870</name>
</gene>
<feature type="transmembrane region" description="Helical" evidence="8">
    <location>
        <begin position="307"/>
        <end position="324"/>
    </location>
</feature>
<comment type="subcellular location">
    <subcellularLocation>
        <location evidence="1">Membrane</location>
        <topology evidence="1">Multi-pass membrane protein</topology>
    </subcellularLocation>
</comment>
<evidence type="ECO:0000256" key="1">
    <source>
        <dbReference type="ARBA" id="ARBA00004141"/>
    </source>
</evidence>
<keyword evidence="5 8" id="KW-1133">Transmembrane helix</keyword>
<keyword evidence="3 8" id="KW-0812">Transmembrane</keyword>
<dbReference type="eggNOG" id="ENOG502SZ7C">
    <property type="taxonomic scope" value="Eukaryota"/>
</dbReference>
<dbReference type="Gene3D" id="1.20.1540.10">
    <property type="entry name" value="Rhomboid-like"/>
    <property type="match status" value="1"/>
</dbReference>
<dbReference type="GO" id="GO:0006508">
    <property type="term" value="P:proteolysis"/>
    <property type="evidence" value="ECO:0007669"/>
    <property type="project" value="UniProtKB-KW"/>
</dbReference>
<feature type="transmembrane region" description="Helical" evidence="8">
    <location>
        <begin position="393"/>
        <end position="411"/>
    </location>
</feature>
<sequence length="539" mass="60497">MSTPNKNYQQQRENNDKQNESLNFKIDDSQVDADNTLAQVIKGLELEAYQDMDLNSSQNNPAAFKQIQAGYPMSSKSQQNQSFVMNNSILHLNNADINEERNSLNSGKFKNQYSAKTNVYSNNTSLILNGSIIDDKSIKSPQKNNIGKEIHEDQSYEINIGQQLQEVGNEKNNYRNQLNDPQSQLKPALKKPTQLPPIIRQPKSQGSSQRSSLQFQDIQMNNISNNNSNQNSVILKGKGNDKNNIIAADLDHQQIALDMNQKDQQSLSNSQVSNKSKKINQGQNAKKKKLKRCIDVLFPKCKLRSTVTALCALFIVFFLIQLILESTTSQKRACTAYKIGCQFQPSVTNEGQVHRLLISSLLSASWFNIISSIFSLLFYGYVLESHYGVVKMLWLYGVCAFSGNIFVGLIEPYEIQIGANSIMMGIFILQITFLYTIRKRIPQSKKKPILGMLLLVIVTNFLCIIESVTVKGSSYLGGIVAGVFLSFGFYKAQNPSKKLIYAQRASFIVLALIELTVFIVAMTYKLDDIQIAGLDRCQA</sequence>
<evidence type="ECO:0000256" key="6">
    <source>
        <dbReference type="ARBA" id="ARBA00023136"/>
    </source>
</evidence>
<comment type="similarity">
    <text evidence="2">Belongs to the peptidase S54 family.</text>
</comment>
<keyword evidence="4" id="KW-0378">Hydrolase</keyword>
<dbReference type="GO" id="GO:0016020">
    <property type="term" value="C:membrane"/>
    <property type="evidence" value="ECO:0007669"/>
    <property type="project" value="UniProtKB-SubCell"/>
</dbReference>
<feature type="transmembrane region" description="Helical" evidence="8">
    <location>
        <begin position="356"/>
        <end position="381"/>
    </location>
</feature>
<dbReference type="RefSeq" id="XP_977188.1">
    <property type="nucleotide sequence ID" value="XM_972095.1"/>
</dbReference>
<dbReference type="KEGG" id="tet:TTHERM_00038870"/>
<dbReference type="InterPro" id="IPR022764">
    <property type="entry name" value="Peptidase_S54_rhomboid_dom"/>
</dbReference>
<feature type="domain" description="Peptidase S54 rhomboid" evidence="9">
    <location>
        <begin position="351"/>
        <end position="490"/>
    </location>
</feature>
<evidence type="ECO:0000259" key="9">
    <source>
        <dbReference type="Pfam" id="PF01694"/>
    </source>
</evidence>
<reference evidence="11" key="1">
    <citation type="journal article" date="2006" name="PLoS Biol.">
        <title>Macronuclear genome sequence of the ciliate Tetrahymena thermophila, a model eukaryote.</title>
        <authorList>
            <person name="Eisen J.A."/>
            <person name="Coyne R.S."/>
            <person name="Wu M."/>
            <person name="Wu D."/>
            <person name="Thiagarajan M."/>
            <person name="Wortman J.R."/>
            <person name="Badger J.H."/>
            <person name="Ren Q."/>
            <person name="Amedeo P."/>
            <person name="Jones K.M."/>
            <person name="Tallon L.J."/>
            <person name="Delcher A.L."/>
            <person name="Salzberg S.L."/>
            <person name="Silva J.C."/>
            <person name="Haas B.J."/>
            <person name="Majoros W.H."/>
            <person name="Farzad M."/>
            <person name="Carlton J.M."/>
            <person name="Smith R.K. Jr."/>
            <person name="Garg J."/>
            <person name="Pearlman R.E."/>
            <person name="Karrer K.M."/>
            <person name="Sun L."/>
            <person name="Manning G."/>
            <person name="Elde N.C."/>
            <person name="Turkewitz A.P."/>
            <person name="Asai D.J."/>
            <person name="Wilkes D.E."/>
            <person name="Wang Y."/>
            <person name="Cai H."/>
            <person name="Collins K."/>
            <person name="Stewart B.A."/>
            <person name="Lee S.R."/>
            <person name="Wilamowska K."/>
            <person name="Weinberg Z."/>
            <person name="Ruzzo W.L."/>
            <person name="Wloga D."/>
            <person name="Gaertig J."/>
            <person name="Frankel J."/>
            <person name="Tsao C.-C."/>
            <person name="Gorovsky M.A."/>
            <person name="Keeling P.J."/>
            <person name="Waller R.F."/>
            <person name="Patron N.J."/>
            <person name="Cherry J.M."/>
            <person name="Stover N.A."/>
            <person name="Krieger C.J."/>
            <person name="del Toro C."/>
            <person name="Ryder H.F."/>
            <person name="Williamson S.C."/>
            <person name="Barbeau R.A."/>
            <person name="Hamilton E.P."/>
            <person name="Orias E."/>
        </authorList>
    </citation>
    <scope>NUCLEOTIDE SEQUENCE [LARGE SCALE GENOMIC DNA]</scope>
    <source>
        <strain evidence="11">SB210</strain>
    </source>
</reference>
<feature type="transmembrane region" description="Helical" evidence="8">
    <location>
        <begin position="417"/>
        <end position="437"/>
    </location>
</feature>
<dbReference type="EMBL" id="GG662720">
    <property type="protein sequence ID" value="EAR86432.1"/>
    <property type="molecule type" value="Genomic_DNA"/>
</dbReference>
<accession>Q22M32</accession>
<evidence type="ECO:0000256" key="3">
    <source>
        <dbReference type="ARBA" id="ARBA00022692"/>
    </source>
</evidence>
<name>Q22M32_TETTS</name>
<dbReference type="PANTHER" id="PTHR43731:SF14">
    <property type="entry name" value="PRESENILIN-ASSOCIATED RHOMBOID-LIKE PROTEIN, MITOCHONDRIAL"/>
    <property type="match status" value="1"/>
</dbReference>
<organism evidence="10 11">
    <name type="scientific">Tetrahymena thermophila (strain SB210)</name>
    <dbReference type="NCBI Taxonomy" id="312017"/>
    <lineage>
        <taxon>Eukaryota</taxon>
        <taxon>Sar</taxon>
        <taxon>Alveolata</taxon>
        <taxon>Ciliophora</taxon>
        <taxon>Intramacronucleata</taxon>
        <taxon>Oligohymenophorea</taxon>
        <taxon>Hymenostomatida</taxon>
        <taxon>Tetrahymenina</taxon>
        <taxon>Tetrahymenidae</taxon>
        <taxon>Tetrahymena</taxon>
    </lineage>
</organism>
<protein>
    <submittedName>
        <fullName evidence="10">Rhomboid protease</fullName>
    </submittedName>
</protein>
<feature type="compositionally biased region" description="Polar residues" evidence="7">
    <location>
        <begin position="202"/>
        <end position="213"/>
    </location>
</feature>
<feature type="transmembrane region" description="Helical" evidence="8">
    <location>
        <begin position="505"/>
        <end position="524"/>
    </location>
</feature>
<feature type="compositionally biased region" description="Polar residues" evidence="7">
    <location>
        <begin position="174"/>
        <end position="185"/>
    </location>
</feature>
<dbReference type="PANTHER" id="PTHR43731">
    <property type="entry name" value="RHOMBOID PROTEASE"/>
    <property type="match status" value="1"/>
</dbReference>
<evidence type="ECO:0000256" key="7">
    <source>
        <dbReference type="SAM" id="MobiDB-lite"/>
    </source>
</evidence>
<dbReference type="HOGENOM" id="CLU_505794_0_0_1"/>
<dbReference type="InterPro" id="IPR050925">
    <property type="entry name" value="Rhomboid_protease_S54"/>
</dbReference>
<evidence type="ECO:0000256" key="2">
    <source>
        <dbReference type="ARBA" id="ARBA00009045"/>
    </source>
</evidence>
<feature type="region of interest" description="Disordered" evidence="7">
    <location>
        <begin position="261"/>
        <end position="284"/>
    </location>
</feature>
<feature type="transmembrane region" description="Helical" evidence="8">
    <location>
        <begin position="475"/>
        <end position="493"/>
    </location>
</feature>